<comment type="subcellular location">
    <subcellularLocation>
        <location evidence="10">Endoplasmic reticulum membrane</location>
        <topology evidence="10">Multi-pass membrane protein</topology>
    </subcellularLocation>
    <subcellularLocation>
        <location evidence="2">Microsome membrane</location>
        <topology evidence="2">Multi-pass membrane protein</topology>
    </subcellularLocation>
</comment>
<comment type="function">
    <text evidence="10">Catalyzes the stereospecific oxidation of squalene to (S)-2,3-epoxysqualene, and is considered to be a rate-limiting enzyme in steroid biosynthesis.</text>
</comment>
<keyword evidence="6 10" id="KW-0274">FAD</keyword>
<keyword evidence="10" id="KW-1133">Transmembrane helix</keyword>
<feature type="domain" description="MnmG N-terminal" evidence="11">
    <location>
        <begin position="15"/>
        <end position="73"/>
    </location>
</feature>
<dbReference type="GO" id="GO:0004506">
    <property type="term" value="F:squalene monooxygenase activity"/>
    <property type="evidence" value="ECO:0007669"/>
    <property type="project" value="UniProtKB-UniRule"/>
</dbReference>
<evidence type="ECO:0000313" key="14">
    <source>
        <dbReference type="Proteomes" id="UP000800041"/>
    </source>
</evidence>
<dbReference type="PRINTS" id="PR00420">
    <property type="entry name" value="RNGMNOXGNASE"/>
</dbReference>
<dbReference type="EC" id="1.14.14.17" evidence="4 10"/>
<dbReference type="InterPro" id="IPR040125">
    <property type="entry name" value="Squalene_monox"/>
</dbReference>
<keyword evidence="5 10" id="KW-0285">Flavoprotein</keyword>
<keyword evidence="10" id="KW-0812">Transmembrane</keyword>
<evidence type="ECO:0000313" key="13">
    <source>
        <dbReference type="EMBL" id="KAF1991263.1"/>
    </source>
</evidence>
<dbReference type="Pfam" id="PF08491">
    <property type="entry name" value="SE"/>
    <property type="match status" value="1"/>
</dbReference>
<keyword evidence="14" id="KW-1185">Reference proteome</keyword>
<organism evidence="13 14">
    <name type="scientific">Aulographum hederae CBS 113979</name>
    <dbReference type="NCBI Taxonomy" id="1176131"/>
    <lineage>
        <taxon>Eukaryota</taxon>
        <taxon>Fungi</taxon>
        <taxon>Dikarya</taxon>
        <taxon>Ascomycota</taxon>
        <taxon>Pezizomycotina</taxon>
        <taxon>Dothideomycetes</taxon>
        <taxon>Pleosporomycetidae</taxon>
        <taxon>Aulographales</taxon>
        <taxon>Aulographaceae</taxon>
    </lineage>
</organism>
<keyword evidence="10" id="KW-0256">Endoplasmic reticulum</keyword>
<comment type="similarity">
    <text evidence="3 10">Belongs to the squalene monooxygenase family.</text>
</comment>
<keyword evidence="8 10" id="KW-0560">Oxidoreductase</keyword>
<sequence length="487" mass="53635">MKTASRLGRKDAPFDVLIVGAGVAGSAAAKAFARQGRNVLLLERSLKTPDRIVGELLQPGGVASLKELGMSSCLEGIDAVPVEGYHIYWKSEEVTFRYPTMLPEDADEPFEKQGCDQVDRNTVRLKRPEGRSFHHGAFVTKLREAAEQEPSVEVVEATVTSLIETETTNQTIGVRCLVDKAAKNFYSHLTIVADGSASNLRADLVSRRPIAKSRFWGLELHDLQLPMSNLALGVIGRGPPILIYQIGTHDIRILIDIPDSYQDLVKDSGGVKAYVRDMVAPILPKYAIHKVHEALESGRLRSMPNSWLRSSSMSRSGAVLLGDSMDMRHPLTGGGMTVALNDVVLLSSMLDPSVIPSLQDSQAVLKKIRRFHWKRKAHSMSLNVLAQALYTLFVADDSQLEIMQRGFVRYIQRGGDCVETPAGLMGGVVRNPIFLFYHFFAIAIYSIWLHISSASMSGKPVAVWQGALVFVKAVQMILPYILSELRG</sequence>
<dbReference type="GO" id="GO:0006696">
    <property type="term" value="P:ergosterol biosynthetic process"/>
    <property type="evidence" value="ECO:0007669"/>
    <property type="project" value="TreeGrafter"/>
</dbReference>
<comment type="cofactor">
    <cofactor evidence="1 10">
        <name>FAD</name>
        <dbReference type="ChEBI" id="CHEBI:57692"/>
    </cofactor>
</comment>
<dbReference type="PANTHER" id="PTHR10835:SF0">
    <property type="entry name" value="SQUALENE MONOOXYGENASE"/>
    <property type="match status" value="1"/>
</dbReference>
<dbReference type="GO" id="GO:0005789">
    <property type="term" value="C:endoplasmic reticulum membrane"/>
    <property type="evidence" value="ECO:0007669"/>
    <property type="project" value="UniProtKB-SubCell"/>
</dbReference>
<gene>
    <name evidence="13" type="ORF">K402DRAFT_323369</name>
</gene>
<dbReference type="EMBL" id="ML977140">
    <property type="protein sequence ID" value="KAF1991263.1"/>
    <property type="molecule type" value="Genomic_DNA"/>
</dbReference>
<evidence type="ECO:0000256" key="8">
    <source>
        <dbReference type="ARBA" id="ARBA00023002"/>
    </source>
</evidence>
<proteinExistence type="inferred from homology"/>
<dbReference type="PANTHER" id="PTHR10835">
    <property type="entry name" value="SQUALENE MONOOXYGENASE"/>
    <property type="match status" value="1"/>
</dbReference>
<dbReference type="Gene3D" id="3.50.50.60">
    <property type="entry name" value="FAD/NAD(P)-binding domain"/>
    <property type="match status" value="1"/>
</dbReference>
<dbReference type="InterPro" id="IPR036188">
    <property type="entry name" value="FAD/NAD-bd_sf"/>
</dbReference>
<dbReference type="Proteomes" id="UP000800041">
    <property type="component" value="Unassembled WGS sequence"/>
</dbReference>
<evidence type="ECO:0000256" key="5">
    <source>
        <dbReference type="ARBA" id="ARBA00022630"/>
    </source>
</evidence>
<dbReference type="Pfam" id="PF01134">
    <property type="entry name" value="GIDA"/>
    <property type="match status" value="1"/>
</dbReference>
<dbReference type="AlphaFoldDB" id="A0A6G1HDF2"/>
<accession>A0A6G1HDF2</accession>
<dbReference type="OrthoDB" id="1678617at2759"/>
<protein>
    <recommendedName>
        <fullName evidence="4 10">Squalene monooxygenase</fullName>
        <ecNumber evidence="4 10">1.14.14.17</ecNumber>
    </recommendedName>
</protein>
<evidence type="ECO:0000259" key="12">
    <source>
        <dbReference type="Pfam" id="PF08491"/>
    </source>
</evidence>
<comment type="catalytic activity">
    <reaction evidence="10">
        <text>squalene + reduced [NADPH--hemoprotein reductase] + O2 = (S)-2,3-epoxysqualene + oxidized [NADPH--hemoprotein reductase] + H2O + H(+)</text>
        <dbReference type="Rhea" id="RHEA:25282"/>
        <dbReference type="Rhea" id="RHEA-COMP:11964"/>
        <dbReference type="Rhea" id="RHEA-COMP:11965"/>
        <dbReference type="ChEBI" id="CHEBI:15377"/>
        <dbReference type="ChEBI" id="CHEBI:15378"/>
        <dbReference type="ChEBI" id="CHEBI:15379"/>
        <dbReference type="ChEBI" id="CHEBI:15440"/>
        <dbReference type="ChEBI" id="CHEBI:15441"/>
        <dbReference type="ChEBI" id="CHEBI:57618"/>
        <dbReference type="ChEBI" id="CHEBI:58210"/>
        <dbReference type="EC" id="1.14.14.17"/>
    </reaction>
</comment>
<dbReference type="SUPFAM" id="SSF51905">
    <property type="entry name" value="FAD/NAD(P)-binding domain"/>
    <property type="match status" value="1"/>
</dbReference>
<evidence type="ECO:0000256" key="9">
    <source>
        <dbReference type="ARBA" id="ARBA00023136"/>
    </source>
</evidence>
<dbReference type="GO" id="GO:0050660">
    <property type="term" value="F:flavin adenine dinucleotide binding"/>
    <property type="evidence" value="ECO:0007669"/>
    <property type="project" value="UniProtKB-UniRule"/>
</dbReference>
<evidence type="ECO:0000256" key="1">
    <source>
        <dbReference type="ARBA" id="ARBA00001974"/>
    </source>
</evidence>
<keyword evidence="9 10" id="KW-0472">Membrane</keyword>
<reference evidence="13" key="1">
    <citation type="journal article" date="2020" name="Stud. Mycol.">
        <title>101 Dothideomycetes genomes: a test case for predicting lifestyles and emergence of pathogens.</title>
        <authorList>
            <person name="Haridas S."/>
            <person name="Albert R."/>
            <person name="Binder M."/>
            <person name="Bloem J."/>
            <person name="Labutti K."/>
            <person name="Salamov A."/>
            <person name="Andreopoulos B."/>
            <person name="Baker S."/>
            <person name="Barry K."/>
            <person name="Bills G."/>
            <person name="Bluhm B."/>
            <person name="Cannon C."/>
            <person name="Castanera R."/>
            <person name="Culley D."/>
            <person name="Daum C."/>
            <person name="Ezra D."/>
            <person name="Gonzalez J."/>
            <person name="Henrissat B."/>
            <person name="Kuo A."/>
            <person name="Liang C."/>
            <person name="Lipzen A."/>
            <person name="Lutzoni F."/>
            <person name="Magnuson J."/>
            <person name="Mondo S."/>
            <person name="Nolan M."/>
            <person name="Ohm R."/>
            <person name="Pangilinan J."/>
            <person name="Park H.-J."/>
            <person name="Ramirez L."/>
            <person name="Alfaro M."/>
            <person name="Sun H."/>
            <person name="Tritt A."/>
            <person name="Yoshinaga Y."/>
            <person name="Zwiers L.-H."/>
            <person name="Turgeon B."/>
            <person name="Goodwin S."/>
            <person name="Spatafora J."/>
            <person name="Crous P."/>
            <person name="Grigoriev I."/>
        </authorList>
    </citation>
    <scope>NUCLEOTIDE SEQUENCE</scope>
    <source>
        <strain evidence="13">CBS 113979</strain>
    </source>
</reference>
<evidence type="ECO:0000256" key="4">
    <source>
        <dbReference type="ARBA" id="ARBA00012312"/>
    </source>
</evidence>
<name>A0A6G1HDF2_9PEZI</name>
<feature type="transmembrane region" description="Helical" evidence="10">
    <location>
        <begin position="463"/>
        <end position="482"/>
    </location>
</feature>
<dbReference type="InterPro" id="IPR013698">
    <property type="entry name" value="Squalene_epoxidase"/>
</dbReference>
<evidence type="ECO:0000256" key="3">
    <source>
        <dbReference type="ARBA" id="ARBA00008802"/>
    </source>
</evidence>
<keyword evidence="7" id="KW-0492">Microsome</keyword>
<evidence type="ECO:0000256" key="2">
    <source>
        <dbReference type="ARBA" id="ARBA00004154"/>
    </source>
</evidence>
<dbReference type="UniPathway" id="UPA00767">
    <property type="reaction ID" value="UER00752"/>
</dbReference>
<feature type="domain" description="Squalene epoxidase" evidence="12">
    <location>
        <begin position="187"/>
        <end position="464"/>
    </location>
</feature>
<feature type="transmembrane region" description="Helical" evidence="10">
    <location>
        <begin position="433"/>
        <end position="451"/>
    </location>
</feature>
<evidence type="ECO:0000256" key="6">
    <source>
        <dbReference type="ARBA" id="ARBA00022827"/>
    </source>
</evidence>
<dbReference type="InterPro" id="IPR040131">
    <property type="entry name" value="MnmG_N"/>
</dbReference>
<evidence type="ECO:0000256" key="10">
    <source>
        <dbReference type="RuleBase" id="RU367121"/>
    </source>
</evidence>
<evidence type="ECO:0000259" key="11">
    <source>
        <dbReference type="Pfam" id="PF01134"/>
    </source>
</evidence>
<evidence type="ECO:0000256" key="7">
    <source>
        <dbReference type="ARBA" id="ARBA00022848"/>
    </source>
</evidence>